<dbReference type="PANTHER" id="PTHR33164">
    <property type="entry name" value="TRANSCRIPTIONAL REGULATOR, MARR FAMILY"/>
    <property type="match status" value="1"/>
</dbReference>
<dbReference type="InterPro" id="IPR055166">
    <property type="entry name" value="Transc_reg_Sar_Rot_HTH"/>
</dbReference>
<dbReference type="InterPro" id="IPR036388">
    <property type="entry name" value="WH-like_DNA-bd_sf"/>
</dbReference>
<dbReference type="RefSeq" id="WP_187784169.1">
    <property type="nucleotide sequence ID" value="NZ_JACTVA010000012.1"/>
</dbReference>
<evidence type="ECO:0000256" key="5">
    <source>
        <dbReference type="ARBA" id="ARBA00023163"/>
    </source>
</evidence>
<keyword evidence="5" id="KW-0804">Transcription</keyword>
<dbReference type="Pfam" id="PF22381">
    <property type="entry name" value="Staph_reg_Sar_Rot"/>
    <property type="match status" value="1"/>
</dbReference>
<keyword evidence="3" id="KW-0805">Transcription regulation</keyword>
<sequence length="150" mass="16937">MAARKPLPLDHQICFTLYRTNLAINRTYKPMLDEMGITYPQYLVLNVLGEEDGRTIGTIASRLALESSTITPPVKRMEQAGLVRRQRSQEDDRQVQVWLTEQGRALFTRSRCLGEALSDSAGMDMQQLEALNQQLRAMNAALDQQLGRGD</sequence>
<dbReference type="InterPro" id="IPR039422">
    <property type="entry name" value="MarR/SlyA-like"/>
</dbReference>
<comment type="subcellular location">
    <subcellularLocation>
        <location evidence="1">Cytoplasm</location>
    </subcellularLocation>
</comment>
<dbReference type="PROSITE" id="PS50995">
    <property type="entry name" value="HTH_MARR_2"/>
    <property type="match status" value="1"/>
</dbReference>
<keyword evidence="2" id="KW-0963">Cytoplasm</keyword>
<accession>A0ABR7RL12</accession>
<evidence type="ECO:0000313" key="7">
    <source>
        <dbReference type="EMBL" id="MBC9206996.1"/>
    </source>
</evidence>
<name>A0ABR7RL12_9PROT</name>
<keyword evidence="4" id="KW-0238">DNA-binding</keyword>
<protein>
    <submittedName>
        <fullName evidence="7">MarR family transcriptional regulator</fullName>
    </submittedName>
</protein>
<evidence type="ECO:0000256" key="1">
    <source>
        <dbReference type="ARBA" id="ARBA00004496"/>
    </source>
</evidence>
<evidence type="ECO:0000256" key="4">
    <source>
        <dbReference type="ARBA" id="ARBA00023125"/>
    </source>
</evidence>
<proteinExistence type="predicted"/>
<evidence type="ECO:0000256" key="2">
    <source>
        <dbReference type="ARBA" id="ARBA00022490"/>
    </source>
</evidence>
<dbReference type="SUPFAM" id="SSF46785">
    <property type="entry name" value="Winged helix' DNA-binding domain"/>
    <property type="match status" value="1"/>
</dbReference>
<dbReference type="InterPro" id="IPR000835">
    <property type="entry name" value="HTH_MarR-typ"/>
</dbReference>
<comment type="caution">
    <text evidence="7">The sequence shown here is derived from an EMBL/GenBank/DDBJ whole genome shotgun (WGS) entry which is preliminary data.</text>
</comment>
<dbReference type="PANTHER" id="PTHR33164:SF5">
    <property type="entry name" value="ORGANIC HYDROPEROXIDE RESISTANCE TRANSCRIPTIONAL REGULATOR"/>
    <property type="match status" value="1"/>
</dbReference>
<reference evidence="7 8" key="1">
    <citation type="journal article" date="2013" name="Int. J. Syst. Evol. Microbiol.">
        <title>Roseomonas aerophila sp. nov., isolated from air.</title>
        <authorList>
            <person name="Kim S.J."/>
            <person name="Weon H.Y."/>
            <person name="Ahn J.H."/>
            <person name="Hong S.B."/>
            <person name="Seok S.J."/>
            <person name="Whang K.S."/>
            <person name="Kwon S.W."/>
        </authorList>
    </citation>
    <scope>NUCLEOTIDE SEQUENCE [LARGE SCALE GENOMIC DNA]</scope>
    <source>
        <strain evidence="7 8">NBRC 108923</strain>
    </source>
</reference>
<gene>
    <name evidence="7" type="ORF">IBL26_09140</name>
</gene>
<dbReference type="Gene3D" id="1.10.10.10">
    <property type="entry name" value="Winged helix-like DNA-binding domain superfamily/Winged helix DNA-binding domain"/>
    <property type="match status" value="1"/>
</dbReference>
<dbReference type="EMBL" id="JACTVA010000012">
    <property type="protein sequence ID" value="MBC9206996.1"/>
    <property type="molecule type" value="Genomic_DNA"/>
</dbReference>
<dbReference type="InterPro" id="IPR036390">
    <property type="entry name" value="WH_DNA-bd_sf"/>
</dbReference>
<feature type="domain" description="HTH marR-type" evidence="6">
    <location>
        <begin position="10"/>
        <end position="140"/>
    </location>
</feature>
<evidence type="ECO:0000256" key="3">
    <source>
        <dbReference type="ARBA" id="ARBA00023015"/>
    </source>
</evidence>
<evidence type="ECO:0000259" key="6">
    <source>
        <dbReference type="PROSITE" id="PS50995"/>
    </source>
</evidence>
<dbReference type="SMART" id="SM00347">
    <property type="entry name" value="HTH_MARR"/>
    <property type="match status" value="1"/>
</dbReference>
<evidence type="ECO:0000313" key="8">
    <source>
        <dbReference type="Proteomes" id="UP000626026"/>
    </source>
</evidence>
<dbReference type="Proteomes" id="UP000626026">
    <property type="component" value="Unassembled WGS sequence"/>
</dbReference>
<organism evidence="7 8">
    <name type="scientific">Teichococcus aerophilus</name>
    <dbReference type="NCBI Taxonomy" id="1224513"/>
    <lineage>
        <taxon>Bacteria</taxon>
        <taxon>Pseudomonadati</taxon>
        <taxon>Pseudomonadota</taxon>
        <taxon>Alphaproteobacteria</taxon>
        <taxon>Acetobacterales</taxon>
        <taxon>Roseomonadaceae</taxon>
        <taxon>Roseomonas</taxon>
    </lineage>
</organism>
<keyword evidence="8" id="KW-1185">Reference proteome</keyword>